<comment type="caution">
    <text evidence="1">The sequence shown here is derived from an EMBL/GenBank/DDBJ whole genome shotgun (WGS) entry which is preliminary data.</text>
</comment>
<organism evidence="1 2">
    <name type="scientific">Botryotinia convoluta</name>
    <dbReference type="NCBI Taxonomy" id="54673"/>
    <lineage>
        <taxon>Eukaryota</taxon>
        <taxon>Fungi</taxon>
        <taxon>Dikarya</taxon>
        <taxon>Ascomycota</taxon>
        <taxon>Pezizomycotina</taxon>
        <taxon>Leotiomycetes</taxon>
        <taxon>Helotiales</taxon>
        <taxon>Sclerotiniaceae</taxon>
        <taxon>Botryotinia</taxon>
    </lineage>
</organism>
<protein>
    <submittedName>
        <fullName evidence="1">Uncharacterized protein</fullName>
    </submittedName>
</protein>
<gene>
    <name evidence="1" type="ORF">BCON_0270g00200</name>
</gene>
<reference evidence="1 2" key="1">
    <citation type="submission" date="2017-12" db="EMBL/GenBank/DDBJ databases">
        <title>Comparative genomics of Botrytis spp.</title>
        <authorList>
            <person name="Valero-Jimenez C.A."/>
            <person name="Tapia P."/>
            <person name="Veloso J."/>
            <person name="Silva-Moreno E."/>
            <person name="Staats M."/>
            <person name="Valdes J.H."/>
            <person name="Van Kan J.A.L."/>
        </authorList>
    </citation>
    <scope>NUCLEOTIDE SEQUENCE [LARGE SCALE GENOMIC DNA]</scope>
    <source>
        <strain evidence="1 2">MUCL11595</strain>
    </source>
</reference>
<dbReference type="EMBL" id="PQXN01000269">
    <property type="protein sequence ID" value="TGO47623.1"/>
    <property type="molecule type" value="Genomic_DNA"/>
</dbReference>
<dbReference type="Proteomes" id="UP000297527">
    <property type="component" value="Unassembled WGS sequence"/>
</dbReference>
<evidence type="ECO:0000313" key="2">
    <source>
        <dbReference type="Proteomes" id="UP000297527"/>
    </source>
</evidence>
<evidence type="ECO:0000313" key="1">
    <source>
        <dbReference type="EMBL" id="TGO47623.1"/>
    </source>
</evidence>
<name>A0A4Z1HRN5_9HELO</name>
<sequence>MDKIHITKIWYKKKERTVEKEKRRNKEWALHISKLRCFRVTFYTLQKVIMMIITQFGGRRDGVVNVID</sequence>
<keyword evidence="2" id="KW-1185">Reference proteome</keyword>
<dbReference type="AlphaFoldDB" id="A0A4Z1HRN5"/>
<proteinExistence type="predicted"/>
<accession>A0A4Z1HRN5</accession>